<dbReference type="NCBIfam" id="NF033682">
    <property type="entry name" value="retention_LapA"/>
    <property type="match status" value="1"/>
</dbReference>
<organism evidence="1 2">
    <name type="scientific">Halomonas mongoliensis</name>
    <dbReference type="NCBI Taxonomy" id="321265"/>
    <lineage>
        <taxon>Bacteria</taxon>
        <taxon>Pseudomonadati</taxon>
        <taxon>Pseudomonadota</taxon>
        <taxon>Gammaproteobacteria</taxon>
        <taxon>Oceanospirillales</taxon>
        <taxon>Halomonadaceae</taxon>
        <taxon>Halomonas</taxon>
    </lineage>
</organism>
<comment type="caution">
    <text evidence="1">The sequence shown here is derived from an EMBL/GenBank/DDBJ whole genome shotgun (WGS) entry which is preliminary data.</text>
</comment>
<accession>A0ABU1GLN1</accession>
<evidence type="ECO:0000313" key="1">
    <source>
        <dbReference type="EMBL" id="MDR5892898.1"/>
    </source>
</evidence>
<gene>
    <name evidence="1" type="ORF">QC820_08720</name>
</gene>
<evidence type="ECO:0000313" key="2">
    <source>
        <dbReference type="Proteomes" id="UP001252270"/>
    </source>
</evidence>
<dbReference type="EMBL" id="JARWAL010000006">
    <property type="protein sequence ID" value="MDR5892898.1"/>
    <property type="molecule type" value="Genomic_DNA"/>
</dbReference>
<feature type="non-terminal residue" evidence="1">
    <location>
        <position position="387"/>
    </location>
</feature>
<proteinExistence type="predicted"/>
<dbReference type="InterPro" id="IPR047777">
    <property type="entry name" value="LapA-like_RM"/>
</dbReference>
<keyword evidence="2" id="KW-1185">Reference proteome</keyword>
<dbReference type="RefSeq" id="WP_309636586.1">
    <property type="nucleotide sequence ID" value="NZ_JARWAL010000006.1"/>
</dbReference>
<reference evidence="1 2" key="1">
    <citation type="submission" date="2023-04" db="EMBL/GenBank/DDBJ databases">
        <title>A long-awaited taxogenomic arrangement of the family Halomonadaceae.</title>
        <authorList>
            <person name="De La Haba R."/>
            <person name="Chuvochina M."/>
            <person name="Wittouck S."/>
            <person name="Arahal D.R."/>
            <person name="Sanchez-Porro C."/>
            <person name="Hugenholtz P."/>
            <person name="Ventosa A."/>
        </authorList>
    </citation>
    <scope>NUCLEOTIDE SEQUENCE [LARGE SCALE GENOMIC DNA]</scope>
    <source>
        <strain evidence="1 2">DSM 17332</strain>
    </source>
</reference>
<sequence length="387" mass="39101">MTIATVIAITGQAWARDADGNLRELRVGDSLQEGETLVTADNASVQLDFGDGLGPTLIDGGQQVAMTPELDADQPVAASEFSALDEDLEALLAAIDEGEGDLLDVLDATAAGAGPGGGADGGHTFVMLGRIAEDVNPLAFNFEGGQLAAIDFPEDVAPIEVAEEAPIDGIPEAGSSSAELFDAQLLQEGGSVFTSTLAFDFGPDGAGSIGFAGMDGTTGQVGTETVTYSWNAATNTLTATGPRGELFSLVVNPATGEYTLTLLDNVLHAEDTDEAGIELTFTVIDGNGTPANGNLAVTFFDDVPSAEDVGAELGAGVYDAITGNVMTDGTPDTQGADTARVTQVVVGDNAPVAVPESGSVEVAGAYGVLTIAADGSYSYVRNEGTPG</sequence>
<dbReference type="Proteomes" id="UP001252270">
    <property type="component" value="Unassembled WGS sequence"/>
</dbReference>
<name>A0ABU1GLN1_9GAMM</name>
<protein>
    <submittedName>
        <fullName evidence="1">Retention module-containing protein</fullName>
    </submittedName>
</protein>